<dbReference type="PANTHER" id="PTHR23150">
    <property type="entry name" value="SULFATASE MODIFYING FACTOR 1, 2"/>
    <property type="match status" value="1"/>
</dbReference>
<feature type="compositionally biased region" description="Polar residues" evidence="1">
    <location>
        <begin position="342"/>
        <end position="354"/>
    </location>
</feature>
<evidence type="ECO:0000259" key="3">
    <source>
        <dbReference type="Pfam" id="PF03781"/>
    </source>
</evidence>
<protein>
    <submittedName>
        <fullName evidence="4">Sulfatase-modifying factor 2</fullName>
    </submittedName>
</protein>
<dbReference type="InterPro" id="IPR005532">
    <property type="entry name" value="SUMF_dom"/>
</dbReference>
<dbReference type="SUPFAM" id="SSF56436">
    <property type="entry name" value="C-type lectin-like"/>
    <property type="match status" value="1"/>
</dbReference>
<evidence type="ECO:0000256" key="1">
    <source>
        <dbReference type="SAM" id="MobiDB-lite"/>
    </source>
</evidence>
<keyword evidence="2" id="KW-0732">Signal</keyword>
<dbReference type="Gene3D" id="3.90.1580.10">
    <property type="entry name" value="paralog of FGE (formylglycine-generating enzyme)"/>
    <property type="match status" value="1"/>
</dbReference>
<evidence type="ECO:0000313" key="5">
    <source>
        <dbReference type="Proteomes" id="UP000186817"/>
    </source>
</evidence>
<dbReference type="Proteomes" id="UP000186817">
    <property type="component" value="Unassembled WGS sequence"/>
</dbReference>
<organism evidence="4 5">
    <name type="scientific">Symbiodinium microadriaticum</name>
    <name type="common">Dinoflagellate</name>
    <name type="synonym">Zooxanthella microadriatica</name>
    <dbReference type="NCBI Taxonomy" id="2951"/>
    <lineage>
        <taxon>Eukaryota</taxon>
        <taxon>Sar</taxon>
        <taxon>Alveolata</taxon>
        <taxon>Dinophyceae</taxon>
        <taxon>Suessiales</taxon>
        <taxon>Symbiodiniaceae</taxon>
        <taxon>Symbiodinium</taxon>
    </lineage>
</organism>
<dbReference type="Pfam" id="PF03781">
    <property type="entry name" value="FGE-sulfatase"/>
    <property type="match status" value="1"/>
</dbReference>
<feature type="compositionally biased region" description="Basic and acidic residues" evidence="1">
    <location>
        <begin position="355"/>
        <end position="374"/>
    </location>
</feature>
<dbReference type="OrthoDB" id="659at2759"/>
<comment type="caution">
    <text evidence="4">The sequence shown here is derived from an EMBL/GenBank/DDBJ whole genome shotgun (WGS) entry which is preliminary data.</text>
</comment>
<evidence type="ECO:0000256" key="2">
    <source>
        <dbReference type="SAM" id="SignalP"/>
    </source>
</evidence>
<name>A0A1Q9CU04_SYMMI</name>
<dbReference type="PANTHER" id="PTHR23150:SF33">
    <property type="entry name" value="INACTIVE C-ALPHA-FORMYLGLYCINE-GENERATING ENZYME 2"/>
    <property type="match status" value="1"/>
</dbReference>
<keyword evidence="5" id="KW-1185">Reference proteome</keyword>
<dbReference type="InterPro" id="IPR042095">
    <property type="entry name" value="SUMF_sf"/>
</dbReference>
<feature type="region of interest" description="Disordered" evidence="1">
    <location>
        <begin position="342"/>
        <end position="374"/>
    </location>
</feature>
<proteinExistence type="predicted"/>
<sequence>MPSLYRLLCLGCLLAPAGCEAPQAGSGTKAPKKRRRGPSLRKIPARTFLMGGDELSGAPGTKQVSLQAYAIDETPVTNSQFREFVKETKFRTDAEKYGWSFVLNSSLSKAVLQESGQHIESAPHWVAVQKAWWRQPEGRDSSLKGRWEDYPVVHISWTDASAYCDWAGKRLPTEAEWENAARGKRKESLYPWEGSSDISTSGRWMMNIWQGRFPLENLLEDGYHGISPVKAFQANSYGLFSTVGNVWEWTSDPFPTQSRQEEPQWTLKGGSFIDSLDGEFNHKATVVTRMGNTADSGSYNTGFRCAAGKGGGGRKRPPDQKMLQQLAEDGGIEAVQEYLKKSGSSAQVFTPSELQKTREELRKQESSLRSPEEL</sequence>
<dbReference type="InterPro" id="IPR051043">
    <property type="entry name" value="Sulfatase_Mod_Factor_Kinase"/>
</dbReference>
<dbReference type="GO" id="GO:0005783">
    <property type="term" value="C:endoplasmic reticulum"/>
    <property type="evidence" value="ECO:0007669"/>
    <property type="project" value="TreeGrafter"/>
</dbReference>
<feature type="chain" id="PRO_5010305235" evidence="2">
    <location>
        <begin position="20"/>
        <end position="374"/>
    </location>
</feature>
<evidence type="ECO:0000313" key="4">
    <source>
        <dbReference type="EMBL" id="OLP86393.1"/>
    </source>
</evidence>
<accession>A0A1Q9CU04</accession>
<dbReference type="EMBL" id="LSRX01000918">
    <property type="protein sequence ID" value="OLP86393.1"/>
    <property type="molecule type" value="Genomic_DNA"/>
</dbReference>
<feature type="domain" description="Sulfatase-modifying factor enzyme-like" evidence="3">
    <location>
        <begin position="43"/>
        <end position="306"/>
    </location>
</feature>
<feature type="signal peptide" evidence="2">
    <location>
        <begin position="1"/>
        <end position="19"/>
    </location>
</feature>
<dbReference type="InterPro" id="IPR016187">
    <property type="entry name" value="CTDL_fold"/>
</dbReference>
<reference evidence="4 5" key="1">
    <citation type="submission" date="2016-02" db="EMBL/GenBank/DDBJ databases">
        <title>Genome analysis of coral dinoflagellate symbionts highlights evolutionary adaptations to a symbiotic lifestyle.</title>
        <authorList>
            <person name="Aranda M."/>
            <person name="Li Y."/>
            <person name="Liew Y.J."/>
            <person name="Baumgarten S."/>
            <person name="Simakov O."/>
            <person name="Wilson M."/>
            <person name="Piel J."/>
            <person name="Ashoor H."/>
            <person name="Bougouffa S."/>
            <person name="Bajic V.B."/>
            <person name="Ryu T."/>
            <person name="Ravasi T."/>
            <person name="Bayer T."/>
            <person name="Micklem G."/>
            <person name="Kim H."/>
            <person name="Bhak J."/>
            <person name="Lajeunesse T.C."/>
            <person name="Voolstra C.R."/>
        </authorList>
    </citation>
    <scope>NUCLEOTIDE SEQUENCE [LARGE SCALE GENOMIC DNA]</scope>
    <source>
        <strain evidence="4 5">CCMP2467</strain>
    </source>
</reference>
<gene>
    <name evidence="4" type="primary">SUMF2</name>
    <name evidence="4" type="ORF">AK812_SmicGene32493</name>
</gene>
<dbReference type="AlphaFoldDB" id="A0A1Q9CU04"/>
<dbReference type="OMA" id="CVRYRAS"/>